<keyword evidence="1" id="KW-0472">Membrane</keyword>
<dbReference type="Proteomes" id="UP001152797">
    <property type="component" value="Unassembled WGS sequence"/>
</dbReference>
<reference evidence="4 5" key="2">
    <citation type="submission" date="2024-05" db="EMBL/GenBank/DDBJ databases">
        <authorList>
            <person name="Chen Y."/>
            <person name="Shah S."/>
            <person name="Dougan E. K."/>
            <person name="Thang M."/>
            <person name="Chan C."/>
        </authorList>
    </citation>
    <scope>NUCLEOTIDE SEQUENCE [LARGE SCALE GENOMIC DNA]</scope>
</reference>
<feature type="transmembrane region" description="Helical" evidence="1">
    <location>
        <begin position="108"/>
        <end position="126"/>
    </location>
</feature>
<dbReference type="EMBL" id="CAMXCT010006536">
    <property type="protein sequence ID" value="CAI4015561.1"/>
    <property type="molecule type" value="Genomic_DNA"/>
</dbReference>
<keyword evidence="1" id="KW-1133">Transmembrane helix</keyword>
<evidence type="ECO:0000313" key="3">
    <source>
        <dbReference type="EMBL" id="CAI4015561.1"/>
    </source>
</evidence>
<keyword evidence="5" id="KW-1185">Reference proteome</keyword>
<evidence type="ECO:0000256" key="2">
    <source>
        <dbReference type="SAM" id="SignalP"/>
    </source>
</evidence>
<feature type="transmembrane region" description="Helical" evidence="1">
    <location>
        <begin position="146"/>
        <end position="171"/>
    </location>
</feature>
<evidence type="ECO:0000313" key="4">
    <source>
        <dbReference type="EMBL" id="CAL4802873.1"/>
    </source>
</evidence>
<dbReference type="OrthoDB" id="425719at2759"/>
<gene>
    <name evidence="3" type="ORF">C1SCF055_LOCUS40383</name>
</gene>
<feature type="signal peptide" evidence="2">
    <location>
        <begin position="1"/>
        <end position="20"/>
    </location>
</feature>
<dbReference type="AlphaFoldDB" id="A0A9P1DSR2"/>
<dbReference type="EMBL" id="CAMXCT030006536">
    <property type="protein sequence ID" value="CAL4802873.1"/>
    <property type="molecule type" value="Genomic_DNA"/>
</dbReference>
<evidence type="ECO:0000256" key="1">
    <source>
        <dbReference type="SAM" id="Phobius"/>
    </source>
</evidence>
<accession>A0A9P1DSR2</accession>
<dbReference type="EMBL" id="CAMXCT020006536">
    <property type="protein sequence ID" value="CAL1168936.1"/>
    <property type="molecule type" value="Genomic_DNA"/>
</dbReference>
<feature type="transmembrane region" description="Helical" evidence="1">
    <location>
        <begin position="81"/>
        <end position="101"/>
    </location>
</feature>
<feature type="non-terminal residue" evidence="3">
    <location>
        <position position="525"/>
    </location>
</feature>
<sequence>HPGKLGWEEILSLLRGLASAVWNDHGGGNRDDFDARLEDAVWENRIKQHRSASRACMHLSMLSIIGQMLDLYYHPTTQSRLPFAVCIVAWVVHSAVSCGVVQLNRRRLKILQCAVYVLVAVFIYGCPSESDAGAIMWTALTTAVRFAVAVFFVDFSTGIPAQSIISVIEAYTLCTRDQQPLHVAFFHQLCVLAFIIFAAGLVELNSRSRIAVLLKSESMVTSFRRVLRGVCDGEVLLDSKLRISGKAGCLQTLLMTGAGDFENKNFEELLVEDERERFRSFMLAPEPSNSSAPPCLRVSLKRSNSYRVGVDLFHVPHQLGEETYHLVALREDCDTRSLPEVICTEDADEHPYAHTASCHTELDGKSFAPSVTTVSQVSANSLLQISSDLQEMTLLVDPTSPLLDVEQAHLSFQRHSQEIDSTMPSLRRLVQPTDWGTIRSQLVSFAARAEGSGYRELLNMRLRLQDDCKRCVEVRHVEVSTFQPPNTDSAAKLCLQLHGLRLVKPVQKHQHELQGVNECLSEEEM</sequence>
<organism evidence="3">
    <name type="scientific">Cladocopium goreaui</name>
    <dbReference type="NCBI Taxonomy" id="2562237"/>
    <lineage>
        <taxon>Eukaryota</taxon>
        <taxon>Sar</taxon>
        <taxon>Alveolata</taxon>
        <taxon>Dinophyceae</taxon>
        <taxon>Suessiales</taxon>
        <taxon>Symbiodiniaceae</taxon>
        <taxon>Cladocopium</taxon>
    </lineage>
</organism>
<proteinExistence type="predicted"/>
<reference evidence="3" key="1">
    <citation type="submission" date="2022-10" db="EMBL/GenBank/DDBJ databases">
        <authorList>
            <person name="Chen Y."/>
            <person name="Dougan E. K."/>
            <person name="Chan C."/>
            <person name="Rhodes N."/>
            <person name="Thang M."/>
        </authorList>
    </citation>
    <scope>NUCLEOTIDE SEQUENCE</scope>
</reference>
<feature type="transmembrane region" description="Helical" evidence="1">
    <location>
        <begin position="183"/>
        <end position="202"/>
    </location>
</feature>
<keyword evidence="1" id="KW-0812">Transmembrane</keyword>
<evidence type="ECO:0000313" key="5">
    <source>
        <dbReference type="Proteomes" id="UP001152797"/>
    </source>
</evidence>
<feature type="chain" id="PRO_5043271624" evidence="2">
    <location>
        <begin position="21"/>
        <end position="525"/>
    </location>
</feature>
<comment type="caution">
    <text evidence="3">The sequence shown here is derived from an EMBL/GenBank/DDBJ whole genome shotgun (WGS) entry which is preliminary data.</text>
</comment>
<protein>
    <submittedName>
        <fullName evidence="4">Ion transport domain-containing protein</fullName>
    </submittedName>
</protein>
<name>A0A9P1DSR2_9DINO</name>
<keyword evidence="2" id="KW-0732">Signal</keyword>